<dbReference type="InterPro" id="IPR006728">
    <property type="entry name" value="YezG-like"/>
</dbReference>
<dbReference type="Gene3D" id="3.30.500.20">
    <property type="entry name" value="BH3703-like domains"/>
    <property type="match status" value="1"/>
</dbReference>
<dbReference type="EMBL" id="JBHTNU010000004">
    <property type="protein sequence ID" value="MFD1426446.1"/>
    <property type="molecule type" value="Genomic_DNA"/>
</dbReference>
<accession>A0ABW4C905</accession>
<dbReference type="Pfam" id="PF04634">
    <property type="entry name" value="YezG-like"/>
    <property type="match status" value="1"/>
</dbReference>
<organism evidence="1 2">
    <name type="scientific">Kroppenstedtia sanguinis</name>
    <dbReference type="NCBI Taxonomy" id="1380684"/>
    <lineage>
        <taxon>Bacteria</taxon>
        <taxon>Bacillati</taxon>
        <taxon>Bacillota</taxon>
        <taxon>Bacilli</taxon>
        <taxon>Bacillales</taxon>
        <taxon>Thermoactinomycetaceae</taxon>
        <taxon>Kroppenstedtia</taxon>
    </lineage>
</organism>
<dbReference type="RefSeq" id="WP_380163547.1">
    <property type="nucleotide sequence ID" value="NZ_JBHTNU010000004.1"/>
</dbReference>
<dbReference type="NCBIfam" id="TIGR01741">
    <property type="entry name" value="staph_tand_hypo"/>
    <property type="match status" value="1"/>
</dbReference>
<proteinExistence type="predicted"/>
<dbReference type="Proteomes" id="UP001597282">
    <property type="component" value="Unassembled WGS sequence"/>
</dbReference>
<reference evidence="2" key="1">
    <citation type="journal article" date="2019" name="Int. J. Syst. Evol. Microbiol.">
        <title>The Global Catalogue of Microorganisms (GCM) 10K type strain sequencing project: providing services to taxonomists for standard genome sequencing and annotation.</title>
        <authorList>
            <consortium name="The Broad Institute Genomics Platform"/>
            <consortium name="The Broad Institute Genome Sequencing Center for Infectious Disease"/>
            <person name="Wu L."/>
            <person name="Ma J."/>
        </authorList>
    </citation>
    <scope>NUCLEOTIDE SEQUENCE [LARGE SCALE GENOMIC DNA]</scope>
    <source>
        <strain evidence="2">S1</strain>
    </source>
</reference>
<dbReference type="SUPFAM" id="SSF160424">
    <property type="entry name" value="BH3703-like"/>
    <property type="match status" value="1"/>
</dbReference>
<evidence type="ECO:0000313" key="1">
    <source>
        <dbReference type="EMBL" id="MFD1426446.1"/>
    </source>
</evidence>
<keyword evidence="2" id="KW-1185">Reference proteome</keyword>
<gene>
    <name evidence="1" type="ORF">ACFQ4Y_05780</name>
</gene>
<protein>
    <submittedName>
        <fullName evidence="1">Immunity protein YezG family protein</fullName>
    </submittedName>
</protein>
<name>A0ABW4C905_9BACL</name>
<dbReference type="InterPro" id="IPR036170">
    <property type="entry name" value="YezG-like_sf"/>
</dbReference>
<evidence type="ECO:0000313" key="2">
    <source>
        <dbReference type="Proteomes" id="UP001597282"/>
    </source>
</evidence>
<comment type="caution">
    <text evidence="1">The sequence shown here is derived from an EMBL/GenBank/DDBJ whole genome shotgun (WGS) entry which is preliminary data.</text>
</comment>
<sequence>MLDDTKVGAIYQQFAQTVIDMIPEEWEKVYVYGEMEEDGGCIDFYYYPKTGREPVHKLAISELFEVDEAEFKQLNRQLFPCLRDLWNQYKESGQELWSTLTMIINQGKFKIEFGYEDLSEVSSFERRLAWRYHRLGLVPKGSYSRKVLDEYLKKNESEQE</sequence>